<dbReference type="Gene3D" id="3.30.70.270">
    <property type="match status" value="1"/>
</dbReference>
<keyword evidence="3" id="KW-1185">Reference proteome</keyword>
<evidence type="ECO:0000313" key="3">
    <source>
        <dbReference type="Proteomes" id="UP000596742"/>
    </source>
</evidence>
<dbReference type="Proteomes" id="UP000596742">
    <property type="component" value="Unassembled WGS sequence"/>
</dbReference>
<name>A0A8B6CQV8_MYTGA</name>
<dbReference type="SUPFAM" id="SSF56672">
    <property type="entry name" value="DNA/RNA polymerases"/>
    <property type="match status" value="1"/>
</dbReference>
<evidence type="ECO:0000313" key="2">
    <source>
        <dbReference type="EMBL" id="VDI08605.1"/>
    </source>
</evidence>
<dbReference type="Pfam" id="PF00078">
    <property type="entry name" value="RVT_1"/>
    <property type="match status" value="1"/>
</dbReference>
<evidence type="ECO:0000259" key="1">
    <source>
        <dbReference type="PROSITE" id="PS50878"/>
    </source>
</evidence>
<accession>A0A8B6CQV8</accession>
<dbReference type="InterPro" id="IPR000477">
    <property type="entry name" value="RT_dom"/>
</dbReference>
<dbReference type="InterPro" id="IPR043502">
    <property type="entry name" value="DNA/RNA_pol_sf"/>
</dbReference>
<dbReference type="PROSITE" id="PS50878">
    <property type="entry name" value="RT_POL"/>
    <property type="match status" value="1"/>
</dbReference>
<sequence>MICDKRKRVLYIVTEIEVLNQLSDASSVKREMFLIKDLRRTERTYKKAMAVDIETMGDNLLPTLFSIFINDLVQEINDLNLGVDLLETKLSLLLYADDIALVANSAEDLQCMLNTLHQWCKRWRELINTDKSKCIHFRKPRTKETNFEFTVGKNKLEKVENYKYLGVTFGHNENFITNAENLSKGDGRALWKMIFKIHNSKDFGFYAYEKLYYSCVVPILEYASSVWGYRKFQTIDNIQNRTIRYFLGVHRFAPTLALHGDVRWIPSQFRRWTNMVRY</sequence>
<gene>
    <name evidence="2" type="ORF">MGAL_10B040569</name>
</gene>
<proteinExistence type="predicted"/>
<dbReference type="EMBL" id="UYJE01002205">
    <property type="protein sequence ID" value="VDI08605.1"/>
    <property type="molecule type" value="Genomic_DNA"/>
</dbReference>
<comment type="caution">
    <text evidence="2">The sequence shown here is derived from an EMBL/GenBank/DDBJ whole genome shotgun (WGS) entry which is preliminary data.</text>
</comment>
<reference evidence="2" key="1">
    <citation type="submission" date="2018-11" db="EMBL/GenBank/DDBJ databases">
        <authorList>
            <person name="Alioto T."/>
            <person name="Alioto T."/>
        </authorList>
    </citation>
    <scope>NUCLEOTIDE SEQUENCE</scope>
</reference>
<organism evidence="2 3">
    <name type="scientific">Mytilus galloprovincialis</name>
    <name type="common">Mediterranean mussel</name>
    <dbReference type="NCBI Taxonomy" id="29158"/>
    <lineage>
        <taxon>Eukaryota</taxon>
        <taxon>Metazoa</taxon>
        <taxon>Spiralia</taxon>
        <taxon>Lophotrochozoa</taxon>
        <taxon>Mollusca</taxon>
        <taxon>Bivalvia</taxon>
        <taxon>Autobranchia</taxon>
        <taxon>Pteriomorphia</taxon>
        <taxon>Mytilida</taxon>
        <taxon>Mytiloidea</taxon>
        <taxon>Mytilidae</taxon>
        <taxon>Mytilinae</taxon>
        <taxon>Mytilus</taxon>
    </lineage>
</organism>
<dbReference type="PANTHER" id="PTHR47027:SF26">
    <property type="entry name" value="REVERSE TRANSCRIPTASE DOMAIN-CONTAINING PROTEIN"/>
    <property type="match status" value="1"/>
</dbReference>
<dbReference type="AlphaFoldDB" id="A0A8B6CQV8"/>
<dbReference type="PANTHER" id="PTHR47027">
    <property type="entry name" value="REVERSE TRANSCRIPTASE DOMAIN-CONTAINING PROTEIN"/>
    <property type="match status" value="1"/>
</dbReference>
<feature type="domain" description="Reverse transcriptase" evidence="1">
    <location>
        <begin position="1"/>
        <end position="169"/>
    </location>
</feature>
<dbReference type="InterPro" id="IPR043128">
    <property type="entry name" value="Rev_trsase/Diguanyl_cyclase"/>
</dbReference>
<protein>
    <recommendedName>
        <fullName evidence="1">Reverse transcriptase domain-containing protein</fullName>
    </recommendedName>
</protein>
<dbReference type="OrthoDB" id="6146636at2759"/>